<dbReference type="EMBL" id="MU971400">
    <property type="protein sequence ID" value="KAK9235920.1"/>
    <property type="molecule type" value="Genomic_DNA"/>
</dbReference>
<dbReference type="Proteomes" id="UP001433508">
    <property type="component" value="Unassembled WGS sequence"/>
</dbReference>
<proteinExistence type="predicted"/>
<protein>
    <submittedName>
        <fullName evidence="1">Uncharacterized protein</fullName>
    </submittedName>
</protein>
<sequence length="567" mass="61711">MTKSLLSVVWVAGPLSGLIMQPVVGVWSDECTSRYGRRRPFMIVGSVIVGLSLMLMAWAREFVDIFVKSERWAPIVTIVVAVLSVFATDFSVNAVQACCRAIIVDTLPKSKQELANAWAGRMVAGGHLIGYFAGVIDLVDYFPYLGNTQLKVLCAISSLALLLCVGLTSWAVEERVLIRTSDVDKSNSIYHILKSLLHTGFHLPSRIRQIFTVQLFAWYGWFTFLFYSSTWVGEIFVRYGSGDLSDTRDRVGAIGRVGSLALTVYSTITLICSLILPFFIVPLNQATQHPSNNKPTYENLPSFVAEFLYAIGPYRPTLPTAWVIGQVVYALAMFSTVFVKSVRAATFVVAICGFSWALSSWAPYALLAEEIRKLNANSTTTMTDSPPVDGYESVSQEELPVADEESVVDAPPRRGRHLVATSQQDPEYVGATPLDDNAAQAPPLAPTAGPSAAVAVDGNPYSGEGISSLSNEDDSEVEDDDDDESQESSEQAGIYLGLHNVSITIPQFVSTFMSFIIFSLLDPGKSDELTGDTDEPARTGIDAIGVTLRLGGITSLGAAYMAWKLRR</sequence>
<evidence type="ECO:0000313" key="1">
    <source>
        <dbReference type="EMBL" id="KAK9235920.1"/>
    </source>
</evidence>
<keyword evidence="2" id="KW-1185">Reference proteome</keyword>
<name>A0ACC3SX06_LIPKO</name>
<accession>A0ACC3SX06</accession>
<reference evidence="2" key="1">
    <citation type="journal article" date="2024" name="Front. Bioeng. Biotechnol.">
        <title>Genome-scale model development and genomic sequencing of the oleaginous clade Lipomyces.</title>
        <authorList>
            <person name="Czajka J.J."/>
            <person name="Han Y."/>
            <person name="Kim J."/>
            <person name="Mondo S.J."/>
            <person name="Hofstad B.A."/>
            <person name="Robles A."/>
            <person name="Haridas S."/>
            <person name="Riley R."/>
            <person name="LaButti K."/>
            <person name="Pangilinan J."/>
            <person name="Andreopoulos W."/>
            <person name="Lipzen A."/>
            <person name="Yan J."/>
            <person name="Wang M."/>
            <person name="Ng V."/>
            <person name="Grigoriev I.V."/>
            <person name="Spatafora J.W."/>
            <person name="Magnuson J.K."/>
            <person name="Baker S.E."/>
            <person name="Pomraning K.R."/>
        </authorList>
    </citation>
    <scope>NUCLEOTIDE SEQUENCE [LARGE SCALE GENOMIC DNA]</scope>
    <source>
        <strain evidence="2">CBS 7786</strain>
    </source>
</reference>
<organism evidence="1 2">
    <name type="scientific">Lipomyces kononenkoae</name>
    <name type="common">Yeast</name>
    <dbReference type="NCBI Taxonomy" id="34357"/>
    <lineage>
        <taxon>Eukaryota</taxon>
        <taxon>Fungi</taxon>
        <taxon>Dikarya</taxon>
        <taxon>Ascomycota</taxon>
        <taxon>Saccharomycotina</taxon>
        <taxon>Lipomycetes</taxon>
        <taxon>Lipomycetales</taxon>
        <taxon>Lipomycetaceae</taxon>
        <taxon>Lipomyces</taxon>
    </lineage>
</organism>
<evidence type="ECO:0000313" key="2">
    <source>
        <dbReference type="Proteomes" id="UP001433508"/>
    </source>
</evidence>
<gene>
    <name evidence="1" type="ORF">V1525DRAFT_408443</name>
</gene>
<comment type="caution">
    <text evidence="1">The sequence shown here is derived from an EMBL/GenBank/DDBJ whole genome shotgun (WGS) entry which is preliminary data.</text>
</comment>